<dbReference type="PANTHER" id="PTHR42146:SF1">
    <property type="entry name" value="OLIGORIBONUCLEASE NRNB"/>
    <property type="match status" value="1"/>
</dbReference>
<evidence type="ECO:0000313" key="3">
    <source>
        <dbReference type="Proteomes" id="UP000187338"/>
    </source>
</evidence>
<feature type="domain" description="DHHA1" evidence="1">
    <location>
        <begin position="235"/>
        <end position="299"/>
    </location>
</feature>
<name>A0A1L8CZY7_9THEO</name>
<dbReference type="InterPro" id="IPR038763">
    <property type="entry name" value="DHH_sf"/>
</dbReference>
<organism evidence="2 3">
    <name type="scientific">Carboxydothermus islandicus</name>
    <dbReference type="NCBI Taxonomy" id="661089"/>
    <lineage>
        <taxon>Bacteria</taxon>
        <taxon>Bacillati</taxon>
        <taxon>Bacillota</taxon>
        <taxon>Clostridia</taxon>
        <taxon>Thermoanaerobacterales</taxon>
        <taxon>Thermoanaerobacteraceae</taxon>
        <taxon>Carboxydothermus</taxon>
    </lineage>
</organism>
<dbReference type="InterPro" id="IPR003156">
    <property type="entry name" value="DHHA1_dom"/>
</dbReference>
<evidence type="ECO:0000259" key="1">
    <source>
        <dbReference type="Pfam" id="PF02272"/>
    </source>
</evidence>
<dbReference type="STRING" id="661089.ciss_04390"/>
<dbReference type="SUPFAM" id="SSF64182">
    <property type="entry name" value="DHH phosphoesterases"/>
    <property type="match status" value="1"/>
</dbReference>
<protein>
    <submittedName>
        <fullName evidence="2">Phosphoesterase DHHA1</fullName>
    </submittedName>
</protein>
<evidence type="ECO:0000313" key="2">
    <source>
        <dbReference type="EMBL" id="GAV24506.1"/>
    </source>
</evidence>
<dbReference type="EMBL" id="BDJL01000008">
    <property type="protein sequence ID" value="GAV24506.1"/>
    <property type="molecule type" value="Genomic_DNA"/>
</dbReference>
<dbReference type="Pfam" id="PF02272">
    <property type="entry name" value="DHHA1"/>
    <property type="match status" value="1"/>
</dbReference>
<dbReference type="GO" id="GO:0003676">
    <property type="term" value="F:nucleic acid binding"/>
    <property type="evidence" value="ECO:0007669"/>
    <property type="project" value="InterPro"/>
</dbReference>
<dbReference type="AlphaFoldDB" id="A0A1L8CZY7"/>
<dbReference type="PANTHER" id="PTHR42146">
    <property type="entry name" value="3',5'-CYCLIC-NUCLEOTIDE PHOSPHODIESTERASE"/>
    <property type="match status" value="1"/>
</dbReference>
<reference evidence="3" key="1">
    <citation type="submission" date="2016-12" db="EMBL/GenBank/DDBJ databases">
        <title>Draft Genome Sequences od Carboxydothermus pertinax and islandicus, Hydrogenogenic Carboxydotrophic Bacteria.</title>
        <authorList>
            <person name="Fukuyama Y."/>
            <person name="Ohmae K."/>
            <person name="Yoneda Y."/>
            <person name="Yoshida T."/>
            <person name="Sako Y."/>
        </authorList>
    </citation>
    <scope>NUCLEOTIDE SEQUENCE [LARGE SCALE GENOMIC DNA]</scope>
    <source>
        <strain evidence="3">SET</strain>
    </source>
</reference>
<dbReference type="RefSeq" id="WP_075864709.1">
    <property type="nucleotide sequence ID" value="NZ_BDJL01000008.1"/>
</dbReference>
<dbReference type="Proteomes" id="UP000187338">
    <property type="component" value="Unassembled WGS sequence"/>
</dbReference>
<keyword evidence="3" id="KW-1185">Reference proteome</keyword>
<gene>
    <name evidence="2" type="ORF">ciss_04390</name>
</gene>
<sequence>MFERNYYVSGNDILNLNLTHGSDLDGIVCAYLFKTLYPDGVVLAFGSPTEAFNFYKENLRSSEKARVFITDLGLPVLAKEFSKKGAEEIYYFDHHEDSCQYSQKAEINGYIVDVNKSASTLFWENIGAPGNLKKLIKYVEVRDLWQLEDEDWDNALKLHLIFKKLGRKRFLDLLIEKNGIVEKIIANYEGFSSEEINLVTKGIKDLNSLKEKALQKVEVEKVRWVVLKNVPVWLNQEWLSDIANHLLKTLLVDMVAVVSPAGTAQYRVSLRSNGGVRVNKLASIFGGGGHPRAASFTYRGSVDQLKGYIKSGLSNSRLSLIDSRYIYNTEFLLKYWVENRKI</sequence>
<accession>A0A1L8CZY7</accession>
<comment type="caution">
    <text evidence="2">The sequence shown here is derived from an EMBL/GenBank/DDBJ whole genome shotgun (WGS) entry which is preliminary data.</text>
</comment>
<dbReference type="Gene3D" id="3.10.310.30">
    <property type="match status" value="1"/>
</dbReference>
<proteinExistence type="predicted"/>
<dbReference type="InterPro" id="IPR052968">
    <property type="entry name" value="Nucleotide_metab_enz"/>
</dbReference>